<protein>
    <recommendedName>
        <fullName evidence="2">Aspartate/glutamate/uridylate kinase domain-containing protein</fullName>
    </recommendedName>
</protein>
<dbReference type="InterPro" id="IPR036393">
    <property type="entry name" value="AceGlu_kinase-like_sf"/>
</dbReference>
<dbReference type="AlphaFoldDB" id="X1FP33"/>
<organism evidence="1">
    <name type="scientific">marine sediment metagenome</name>
    <dbReference type="NCBI Taxonomy" id="412755"/>
    <lineage>
        <taxon>unclassified sequences</taxon>
        <taxon>metagenomes</taxon>
        <taxon>ecological metagenomes</taxon>
    </lineage>
</organism>
<accession>X1FP33</accession>
<feature type="non-terminal residue" evidence="1">
    <location>
        <position position="1"/>
    </location>
</feature>
<proteinExistence type="predicted"/>
<gene>
    <name evidence="1" type="ORF">S03H2_38929</name>
</gene>
<reference evidence="1" key="1">
    <citation type="journal article" date="2014" name="Front. Microbiol.">
        <title>High frequency of phylogenetically diverse reductive dehalogenase-homologous genes in deep subseafloor sedimentary metagenomes.</title>
        <authorList>
            <person name="Kawai M."/>
            <person name="Futagami T."/>
            <person name="Toyoda A."/>
            <person name="Takaki Y."/>
            <person name="Nishi S."/>
            <person name="Hori S."/>
            <person name="Arai W."/>
            <person name="Tsubouchi T."/>
            <person name="Morono Y."/>
            <person name="Uchiyama I."/>
            <person name="Ito T."/>
            <person name="Fujiyama A."/>
            <person name="Inagaki F."/>
            <person name="Takami H."/>
        </authorList>
    </citation>
    <scope>NUCLEOTIDE SEQUENCE</scope>
    <source>
        <strain evidence="1">Expedition CK06-06</strain>
    </source>
</reference>
<name>X1FP33_9ZZZZ</name>
<comment type="caution">
    <text evidence="1">The sequence shown here is derived from an EMBL/GenBank/DDBJ whole genome shotgun (WGS) entry which is preliminary data.</text>
</comment>
<dbReference type="EMBL" id="BARU01024033">
    <property type="protein sequence ID" value="GAH47441.1"/>
    <property type="molecule type" value="Genomic_DNA"/>
</dbReference>
<evidence type="ECO:0000313" key="1">
    <source>
        <dbReference type="EMBL" id="GAH47441.1"/>
    </source>
</evidence>
<sequence length="61" mass="6704">KQTENMLEKGEIQKGMIAKVKACQIALRKGVNKVHIISGKTSHSLLLEIFTDKGIGTQVIK</sequence>
<dbReference type="Gene3D" id="3.40.1160.10">
    <property type="entry name" value="Acetylglutamate kinase-like"/>
    <property type="match status" value="1"/>
</dbReference>
<evidence type="ECO:0008006" key="2">
    <source>
        <dbReference type="Google" id="ProtNLM"/>
    </source>
</evidence>
<dbReference type="SUPFAM" id="SSF53633">
    <property type="entry name" value="Carbamate kinase-like"/>
    <property type="match status" value="1"/>
</dbReference>